<evidence type="ECO:0000313" key="4">
    <source>
        <dbReference type="Proteomes" id="UP001165090"/>
    </source>
</evidence>
<name>A0ABQ5SBH5_9CHLO</name>
<organism evidence="3 4">
    <name type="scientific">Volvox africanus</name>
    <dbReference type="NCBI Taxonomy" id="51714"/>
    <lineage>
        <taxon>Eukaryota</taxon>
        <taxon>Viridiplantae</taxon>
        <taxon>Chlorophyta</taxon>
        <taxon>core chlorophytes</taxon>
        <taxon>Chlorophyceae</taxon>
        <taxon>CS clade</taxon>
        <taxon>Chlamydomonadales</taxon>
        <taxon>Volvocaceae</taxon>
        <taxon>Volvox</taxon>
    </lineage>
</organism>
<evidence type="ECO:0000256" key="1">
    <source>
        <dbReference type="SAM" id="MobiDB-lite"/>
    </source>
</evidence>
<keyword evidence="2" id="KW-0732">Signal</keyword>
<comment type="caution">
    <text evidence="3">The sequence shown here is derived from an EMBL/GenBank/DDBJ whole genome shotgun (WGS) entry which is preliminary data.</text>
</comment>
<feature type="region of interest" description="Disordered" evidence="1">
    <location>
        <begin position="89"/>
        <end position="112"/>
    </location>
</feature>
<dbReference type="Proteomes" id="UP001165090">
    <property type="component" value="Unassembled WGS sequence"/>
</dbReference>
<dbReference type="EMBL" id="BSDZ01000045">
    <property type="protein sequence ID" value="GLI66890.1"/>
    <property type="molecule type" value="Genomic_DNA"/>
</dbReference>
<sequence length="133" mass="14639">GLGFLLTSCVLKAVADAKHEYATVMMHSTAPIVAHFWPMVGFRPHLGVSYGSGSNWEHLAAIMDGERCGSAASRRLIAPYGWLDYTSRRRARRERKRRAEPAGTWDQGFRGGGAVQERLSDSITVPFGCADQD</sequence>
<evidence type="ECO:0000256" key="2">
    <source>
        <dbReference type="SAM" id="SignalP"/>
    </source>
</evidence>
<feature type="chain" id="PRO_5046968702" evidence="2">
    <location>
        <begin position="18"/>
        <end position="133"/>
    </location>
</feature>
<gene>
    <name evidence="3" type="ORF">VaNZ11_010888</name>
</gene>
<evidence type="ECO:0000313" key="3">
    <source>
        <dbReference type="EMBL" id="GLI66890.1"/>
    </source>
</evidence>
<proteinExistence type="predicted"/>
<feature type="signal peptide" evidence="2">
    <location>
        <begin position="1"/>
        <end position="17"/>
    </location>
</feature>
<feature type="non-terminal residue" evidence="3">
    <location>
        <position position="1"/>
    </location>
</feature>
<keyword evidence="4" id="KW-1185">Reference proteome</keyword>
<feature type="compositionally biased region" description="Basic residues" evidence="1">
    <location>
        <begin position="89"/>
        <end position="98"/>
    </location>
</feature>
<protein>
    <submittedName>
        <fullName evidence="3">Uncharacterized protein</fullName>
    </submittedName>
</protein>
<reference evidence="3 4" key="1">
    <citation type="journal article" date="2023" name="IScience">
        <title>Expanded male sex-determining region conserved during the evolution of homothallism in the green alga Volvox.</title>
        <authorList>
            <person name="Yamamoto K."/>
            <person name="Matsuzaki R."/>
            <person name="Mahakham W."/>
            <person name="Heman W."/>
            <person name="Sekimoto H."/>
            <person name="Kawachi M."/>
            <person name="Minakuchi Y."/>
            <person name="Toyoda A."/>
            <person name="Nozaki H."/>
        </authorList>
    </citation>
    <scope>NUCLEOTIDE SEQUENCE [LARGE SCALE GENOMIC DNA]</scope>
    <source>
        <strain evidence="3 4">NIES-4468</strain>
    </source>
</reference>
<accession>A0ABQ5SBH5</accession>